<dbReference type="Proteomes" id="UP000479710">
    <property type="component" value="Unassembled WGS sequence"/>
</dbReference>
<accession>A0A6G1C5H0</accession>
<evidence type="ECO:0000313" key="2">
    <source>
        <dbReference type="EMBL" id="KAF0895217.1"/>
    </source>
</evidence>
<dbReference type="AlphaFoldDB" id="A0A6G1C5H0"/>
<gene>
    <name evidence="2" type="ORF">E2562_008557</name>
</gene>
<organism evidence="2 3">
    <name type="scientific">Oryza meyeriana var. granulata</name>
    <dbReference type="NCBI Taxonomy" id="110450"/>
    <lineage>
        <taxon>Eukaryota</taxon>
        <taxon>Viridiplantae</taxon>
        <taxon>Streptophyta</taxon>
        <taxon>Embryophyta</taxon>
        <taxon>Tracheophyta</taxon>
        <taxon>Spermatophyta</taxon>
        <taxon>Magnoliopsida</taxon>
        <taxon>Liliopsida</taxon>
        <taxon>Poales</taxon>
        <taxon>Poaceae</taxon>
        <taxon>BOP clade</taxon>
        <taxon>Oryzoideae</taxon>
        <taxon>Oryzeae</taxon>
        <taxon>Oryzinae</taxon>
        <taxon>Oryza</taxon>
        <taxon>Oryza meyeriana</taxon>
    </lineage>
</organism>
<protein>
    <submittedName>
        <fullName evidence="2">Uncharacterized protein</fullName>
    </submittedName>
</protein>
<comment type="caution">
    <text evidence="2">The sequence shown here is derived from an EMBL/GenBank/DDBJ whole genome shotgun (WGS) entry which is preliminary data.</text>
</comment>
<name>A0A6G1C5H0_9ORYZ</name>
<sequence length="67" mass="7065">MSLRSNAGRHDLEAPDPASLRSGVTESGAVTGDDEGLPLPHPPSPFFAVMTRKRTEISTTTLSSRAS</sequence>
<feature type="region of interest" description="Disordered" evidence="1">
    <location>
        <begin position="1"/>
        <end position="46"/>
    </location>
</feature>
<keyword evidence="3" id="KW-1185">Reference proteome</keyword>
<evidence type="ECO:0000313" key="3">
    <source>
        <dbReference type="Proteomes" id="UP000479710"/>
    </source>
</evidence>
<reference evidence="2 3" key="1">
    <citation type="submission" date="2019-11" db="EMBL/GenBank/DDBJ databases">
        <title>Whole genome sequence of Oryza granulata.</title>
        <authorList>
            <person name="Li W."/>
        </authorList>
    </citation>
    <scope>NUCLEOTIDE SEQUENCE [LARGE SCALE GENOMIC DNA]</scope>
    <source>
        <strain evidence="3">cv. Menghai</strain>
        <tissue evidence="2">Leaf</tissue>
    </source>
</reference>
<evidence type="ECO:0000256" key="1">
    <source>
        <dbReference type="SAM" id="MobiDB-lite"/>
    </source>
</evidence>
<proteinExistence type="predicted"/>
<dbReference type="EMBL" id="SPHZ02000010">
    <property type="protein sequence ID" value="KAF0895217.1"/>
    <property type="molecule type" value="Genomic_DNA"/>
</dbReference>